<dbReference type="SUPFAM" id="SSF52833">
    <property type="entry name" value="Thioredoxin-like"/>
    <property type="match status" value="1"/>
</dbReference>
<dbReference type="Pfam" id="PF00462">
    <property type="entry name" value="Glutaredoxin"/>
    <property type="match status" value="1"/>
</dbReference>
<dbReference type="InterPro" id="IPR036249">
    <property type="entry name" value="Thioredoxin-like_sf"/>
</dbReference>
<dbReference type="InterPro" id="IPR042797">
    <property type="entry name" value="GRXCR1"/>
</dbReference>
<sequence length="280" mass="30645">SPHALLKPETTRERRTRIKVLSSVSGRVLSRVFEGTGPPEFDPKNSFEGVESEKHTQVSDVTTFGEGGVGASTTNTFCERLHILSTKGTVRGVQHKVSTAQVHFSGLAGLDAFSIELGKIVVYTTSLRVVRATHERCEKVRHVFHTHSVRFEERDVALNGGYGSELIQSSNTTDDSPSPELPAVFINGIYFGVTVSHDVRFPSAELNVSLSSRPYTNRKQKESVTMTCKACGGFRFVPCRMCHGCKVSPHHCGYFANLGPALRCSACNENGLQLCDHCEA</sequence>
<evidence type="ECO:0000313" key="3">
    <source>
        <dbReference type="Proteomes" id="UP000694388"/>
    </source>
</evidence>
<dbReference type="Proteomes" id="UP000694388">
    <property type="component" value="Unplaced"/>
</dbReference>
<dbReference type="PANTHER" id="PTHR46990">
    <property type="entry name" value="GLUTAREDOXIN DOMAIN-CONTAINING CYSTEINE-RICH PROTEIN 1"/>
    <property type="match status" value="1"/>
</dbReference>
<feature type="domain" description="Glutaredoxin" evidence="1">
    <location>
        <begin position="120"/>
        <end position="188"/>
    </location>
</feature>
<proteinExistence type="predicted"/>
<reference evidence="2" key="1">
    <citation type="submission" date="2025-08" db="UniProtKB">
        <authorList>
            <consortium name="Ensembl"/>
        </authorList>
    </citation>
    <scope>IDENTIFICATION</scope>
</reference>
<keyword evidence="3" id="KW-1185">Reference proteome</keyword>
<dbReference type="Pfam" id="PF23733">
    <property type="entry name" value="GRXCR1-2_C"/>
    <property type="match status" value="1"/>
</dbReference>
<protein>
    <recommendedName>
        <fullName evidence="1">Glutaredoxin domain-containing protein</fullName>
    </recommendedName>
</protein>
<dbReference type="Gene3D" id="3.40.30.10">
    <property type="entry name" value="Glutaredoxin"/>
    <property type="match status" value="1"/>
</dbReference>
<dbReference type="InterPro" id="IPR002109">
    <property type="entry name" value="Glutaredoxin"/>
</dbReference>
<dbReference type="OMA" id="ACHGSKM"/>
<evidence type="ECO:0000313" key="2">
    <source>
        <dbReference type="Ensembl" id="ENSEBUP00000019850.1"/>
    </source>
</evidence>
<dbReference type="Ensembl" id="ENSEBUT00000020427.1">
    <property type="protein sequence ID" value="ENSEBUP00000019850.1"/>
    <property type="gene ID" value="ENSEBUG00000012329.1"/>
</dbReference>
<dbReference type="GeneTree" id="ENSGT00940000159219"/>
<accession>A0A8C4QSA8</accession>
<dbReference type="GO" id="GO:0007605">
    <property type="term" value="P:sensory perception of sound"/>
    <property type="evidence" value="ECO:0007669"/>
    <property type="project" value="InterPro"/>
</dbReference>
<organism evidence="2 3">
    <name type="scientific">Eptatretus burgeri</name>
    <name type="common">Inshore hagfish</name>
    <dbReference type="NCBI Taxonomy" id="7764"/>
    <lineage>
        <taxon>Eukaryota</taxon>
        <taxon>Metazoa</taxon>
        <taxon>Chordata</taxon>
        <taxon>Craniata</taxon>
        <taxon>Vertebrata</taxon>
        <taxon>Cyclostomata</taxon>
        <taxon>Myxini</taxon>
        <taxon>Myxiniformes</taxon>
        <taxon>Myxinidae</taxon>
        <taxon>Eptatretinae</taxon>
        <taxon>Eptatretus</taxon>
    </lineage>
</organism>
<evidence type="ECO:0000259" key="1">
    <source>
        <dbReference type="Pfam" id="PF00462"/>
    </source>
</evidence>
<dbReference type="PROSITE" id="PS51354">
    <property type="entry name" value="GLUTAREDOXIN_2"/>
    <property type="match status" value="1"/>
</dbReference>
<name>A0A8C4QSA8_EPTBU</name>
<dbReference type="AlphaFoldDB" id="A0A8C4QSA8"/>
<dbReference type="PANTHER" id="PTHR46990:SF1">
    <property type="entry name" value="GLUTAREDOXIN DOMAIN-CONTAINING CYSTEINE-RICH PROTEIN 1"/>
    <property type="match status" value="1"/>
</dbReference>
<reference evidence="2" key="2">
    <citation type="submission" date="2025-09" db="UniProtKB">
        <authorList>
            <consortium name="Ensembl"/>
        </authorList>
    </citation>
    <scope>IDENTIFICATION</scope>
</reference>